<organism evidence="1 2">
    <name type="scientific">Amycolatopsis halotolerans</name>
    <dbReference type="NCBI Taxonomy" id="330083"/>
    <lineage>
        <taxon>Bacteria</taxon>
        <taxon>Bacillati</taxon>
        <taxon>Actinomycetota</taxon>
        <taxon>Actinomycetes</taxon>
        <taxon>Pseudonocardiales</taxon>
        <taxon>Pseudonocardiaceae</taxon>
        <taxon>Amycolatopsis</taxon>
    </lineage>
</organism>
<name>A0ABV7QD30_9PSEU</name>
<reference evidence="2" key="1">
    <citation type="journal article" date="2019" name="Int. J. Syst. Evol. Microbiol.">
        <title>The Global Catalogue of Microorganisms (GCM) 10K type strain sequencing project: providing services to taxonomists for standard genome sequencing and annotation.</title>
        <authorList>
            <consortium name="The Broad Institute Genomics Platform"/>
            <consortium name="The Broad Institute Genome Sequencing Center for Infectious Disease"/>
            <person name="Wu L."/>
            <person name="Ma J."/>
        </authorList>
    </citation>
    <scope>NUCLEOTIDE SEQUENCE [LARGE SCALE GENOMIC DNA]</scope>
    <source>
        <strain evidence="2">CGMCC 4.7682</strain>
    </source>
</reference>
<proteinExistence type="predicted"/>
<accession>A0ABV7QD30</accession>
<keyword evidence="2" id="KW-1185">Reference proteome</keyword>
<protein>
    <submittedName>
        <fullName evidence="1">Uncharacterized protein</fullName>
    </submittedName>
</protein>
<dbReference type="EMBL" id="JBHRWI010000006">
    <property type="protein sequence ID" value="MFC3509747.1"/>
    <property type="molecule type" value="Genomic_DNA"/>
</dbReference>
<gene>
    <name evidence="1" type="ORF">ACFORO_06200</name>
</gene>
<evidence type="ECO:0000313" key="2">
    <source>
        <dbReference type="Proteomes" id="UP001595764"/>
    </source>
</evidence>
<comment type="caution">
    <text evidence="1">The sequence shown here is derived from an EMBL/GenBank/DDBJ whole genome shotgun (WGS) entry which is preliminary data.</text>
</comment>
<dbReference type="Proteomes" id="UP001595764">
    <property type="component" value="Unassembled WGS sequence"/>
</dbReference>
<dbReference type="RefSeq" id="WP_377867737.1">
    <property type="nucleotide sequence ID" value="NZ_JBHMAY010000001.1"/>
</dbReference>
<sequence>MPYPRRSSNYGNYGGGVSIALLKAELRLLRKLFQLLFRRKRGGGNWELLLARQRAHPEADLVQVRKVYQLARTGTKAVIRFEESGKSSDAWFRHRRVTTGDYLLITGSDGFGRHHRTICRYVNPEQIYASAPRHARRAYNRQISRQKVG</sequence>
<evidence type="ECO:0000313" key="1">
    <source>
        <dbReference type="EMBL" id="MFC3509747.1"/>
    </source>
</evidence>